<comment type="caution">
    <text evidence="1">The sequence shown here is derived from an EMBL/GenBank/DDBJ whole genome shotgun (WGS) entry which is preliminary data.</text>
</comment>
<reference evidence="2" key="1">
    <citation type="submission" date="2017-09" db="EMBL/GenBank/DDBJ databases">
        <title>Depth-based differentiation of microbial function through sediment-hosted aquifers and enrichment of novel symbionts in the deep terrestrial subsurface.</title>
        <authorList>
            <person name="Probst A.J."/>
            <person name="Ladd B."/>
            <person name="Jarett J.K."/>
            <person name="Geller-Mcgrath D.E."/>
            <person name="Sieber C.M.K."/>
            <person name="Emerson J.B."/>
            <person name="Anantharaman K."/>
            <person name="Thomas B.C."/>
            <person name="Malmstrom R."/>
            <person name="Stieglmeier M."/>
            <person name="Klingl A."/>
            <person name="Woyke T."/>
            <person name="Ryan C.M."/>
            <person name="Banfield J.F."/>
        </authorList>
    </citation>
    <scope>NUCLEOTIDE SEQUENCE [LARGE SCALE GENOMIC DNA]</scope>
</reference>
<protein>
    <submittedName>
        <fullName evidence="1">Uncharacterized protein</fullName>
    </submittedName>
</protein>
<sequence>MADLATLNIAHPMQLTPLLAMRDLPGTFKCTVDLSHIFYMANFAVSTGSAGGMATDAFIHGAYARIRYGFSVDYGTMALGARVIGFNDRCVIDADVFVDDGLVRIGMA</sequence>
<name>A0A2M7TCP7_9ACTN</name>
<gene>
    <name evidence="1" type="ORF">COY37_00020</name>
</gene>
<proteinExistence type="predicted"/>
<evidence type="ECO:0000313" key="2">
    <source>
        <dbReference type="Proteomes" id="UP000230956"/>
    </source>
</evidence>
<dbReference type="EMBL" id="PFNG01000001">
    <property type="protein sequence ID" value="PIZ42706.1"/>
    <property type="molecule type" value="Genomic_DNA"/>
</dbReference>
<evidence type="ECO:0000313" key="1">
    <source>
        <dbReference type="EMBL" id="PIZ42706.1"/>
    </source>
</evidence>
<dbReference type="AlphaFoldDB" id="A0A2M7TCP7"/>
<dbReference type="Proteomes" id="UP000230956">
    <property type="component" value="Unassembled WGS sequence"/>
</dbReference>
<organism evidence="1 2">
    <name type="scientific">Candidatus Aquicultor secundus</name>
    <dbReference type="NCBI Taxonomy" id="1973895"/>
    <lineage>
        <taxon>Bacteria</taxon>
        <taxon>Bacillati</taxon>
        <taxon>Actinomycetota</taxon>
        <taxon>Candidatus Aquicultoria</taxon>
        <taxon>Candidatus Aquicultorales</taxon>
        <taxon>Candidatus Aquicultoraceae</taxon>
        <taxon>Candidatus Aquicultor</taxon>
    </lineage>
</organism>
<accession>A0A2M7TCP7</accession>